<dbReference type="CDD" id="cd15482">
    <property type="entry name" value="Sialidase_non-viral"/>
    <property type="match status" value="1"/>
</dbReference>
<keyword evidence="3" id="KW-1185">Reference proteome</keyword>
<protein>
    <recommendedName>
        <fullName evidence="4">Photosynthesis system II assembly factor Ycf48/Hcf136-like domain-containing protein</fullName>
    </recommendedName>
</protein>
<accession>A0A8J6UPX1</accession>
<evidence type="ECO:0000313" key="2">
    <source>
        <dbReference type="EMBL" id="MBD1389672.1"/>
    </source>
</evidence>
<reference evidence="2" key="1">
    <citation type="submission" date="2020-09" db="EMBL/GenBank/DDBJ databases">
        <title>A novel bacterium of genus Neiella, isolated from South China Sea.</title>
        <authorList>
            <person name="Huang H."/>
            <person name="Mo K."/>
            <person name="Hu Y."/>
        </authorList>
    </citation>
    <scope>NUCLEOTIDE SEQUENCE</scope>
    <source>
        <strain evidence="2">HB171785</strain>
    </source>
</reference>
<dbReference type="RefSeq" id="WP_191144774.1">
    <property type="nucleotide sequence ID" value="NZ_JACXAF010000010.1"/>
</dbReference>
<dbReference type="SUPFAM" id="SSF50939">
    <property type="entry name" value="Sialidases"/>
    <property type="match status" value="1"/>
</dbReference>
<feature type="signal peptide" evidence="1">
    <location>
        <begin position="1"/>
        <end position="22"/>
    </location>
</feature>
<name>A0A8J6UPX1_9GAMM</name>
<dbReference type="Gene3D" id="2.130.10.10">
    <property type="entry name" value="YVTN repeat-like/Quinoprotein amine dehydrogenase"/>
    <property type="match status" value="1"/>
</dbReference>
<dbReference type="Pfam" id="PF02012">
    <property type="entry name" value="BNR"/>
    <property type="match status" value="1"/>
</dbReference>
<evidence type="ECO:0008006" key="4">
    <source>
        <dbReference type="Google" id="ProtNLM"/>
    </source>
</evidence>
<evidence type="ECO:0000313" key="3">
    <source>
        <dbReference type="Proteomes" id="UP000638014"/>
    </source>
</evidence>
<comment type="caution">
    <text evidence="2">The sequence shown here is derived from an EMBL/GenBank/DDBJ whole genome shotgun (WGS) entry which is preliminary data.</text>
</comment>
<dbReference type="PANTHER" id="PTHR47199">
    <property type="entry name" value="PHOTOSYSTEM II STABILITY/ASSEMBLY FACTOR HCF136, CHLOROPLASTIC"/>
    <property type="match status" value="1"/>
</dbReference>
<dbReference type="InterPro" id="IPR036278">
    <property type="entry name" value="Sialidase_sf"/>
</dbReference>
<dbReference type="Proteomes" id="UP000638014">
    <property type="component" value="Unassembled WGS sequence"/>
</dbReference>
<organism evidence="2 3">
    <name type="scientific">Neiella litorisoli</name>
    <dbReference type="NCBI Taxonomy" id="2771431"/>
    <lineage>
        <taxon>Bacteria</taxon>
        <taxon>Pseudomonadati</taxon>
        <taxon>Pseudomonadota</taxon>
        <taxon>Gammaproteobacteria</taxon>
        <taxon>Alteromonadales</taxon>
        <taxon>Echinimonadaceae</taxon>
        <taxon>Neiella</taxon>
    </lineage>
</organism>
<evidence type="ECO:0000256" key="1">
    <source>
        <dbReference type="SAM" id="SignalP"/>
    </source>
</evidence>
<gene>
    <name evidence="2" type="ORF">IC617_09545</name>
</gene>
<proteinExistence type="predicted"/>
<dbReference type="InterPro" id="IPR015943">
    <property type="entry name" value="WD40/YVTN_repeat-like_dom_sf"/>
</dbReference>
<dbReference type="PANTHER" id="PTHR47199:SF2">
    <property type="entry name" value="PHOTOSYSTEM II STABILITY_ASSEMBLY FACTOR HCF136, CHLOROPLASTIC"/>
    <property type="match status" value="1"/>
</dbReference>
<dbReference type="InterPro" id="IPR002860">
    <property type="entry name" value="BNR_rpt"/>
</dbReference>
<dbReference type="AlphaFoldDB" id="A0A8J6UPX1"/>
<sequence length="332" mass="36169">MKQLVCRAVFLAACIFSFSSLAETHSADAAKSALVLDIIATDSGLAAVGERGHLLLMQDKQWQLEQSPVLATLTRVVQQGNWLWAVGHDGVIIRQTDSGWQLVRQDIEGEQPLMDILFINDSEAIAIGAYGEFLRSVDGGQSWNDELHDGLLYEEDREYLADLKLEASQEDYQYELSTMLPHLNRVLVIGDGQLLMVGELGLVALSADNGKTWQRIDAGYEGSFFAAIEIMVDGAQRLVIGGLRGNVFYSDDGGLTWNESDTDSTATVNGFVATKNNELMALASNGQVLISTDGGVSFARRTLQQGETAVAAALYNGTIYIAGDRGIRQLDW</sequence>
<feature type="chain" id="PRO_5035299482" description="Photosynthesis system II assembly factor Ycf48/Hcf136-like domain-containing protein" evidence="1">
    <location>
        <begin position="23"/>
        <end position="332"/>
    </location>
</feature>
<keyword evidence="1" id="KW-0732">Signal</keyword>
<dbReference type="EMBL" id="JACXAF010000010">
    <property type="protein sequence ID" value="MBD1389672.1"/>
    <property type="molecule type" value="Genomic_DNA"/>
</dbReference>